<dbReference type="Pfam" id="PF08242">
    <property type="entry name" value="Methyltransf_12"/>
    <property type="match status" value="2"/>
</dbReference>
<dbReference type="RefSeq" id="WP_075023765.1">
    <property type="nucleotide sequence ID" value="NZ_FOVH01000016.1"/>
</dbReference>
<dbReference type="InterPro" id="IPR013217">
    <property type="entry name" value="Methyltransf_12"/>
</dbReference>
<feature type="domain" description="Methyltransferase type 12" evidence="1">
    <location>
        <begin position="636"/>
        <end position="736"/>
    </location>
</feature>
<dbReference type="SUPFAM" id="SSF53335">
    <property type="entry name" value="S-adenosyl-L-methionine-dependent methyltransferases"/>
    <property type="match status" value="2"/>
</dbReference>
<keyword evidence="2" id="KW-0808">Transferase</keyword>
<name>A0A1I5SFB9_9ACTN</name>
<evidence type="ECO:0000313" key="2">
    <source>
        <dbReference type="EMBL" id="SFP69382.1"/>
    </source>
</evidence>
<gene>
    <name evidence="2" type="ORF">SAMN04489713_116152</name>
</gene>
<dbReference type="Proteomes" id="UP000183413">
    <property type="component" value="Unassembled WGS sequence"/>
</dbReference>
<dbReference type="AlphaFoldDB" id="A0A1I5SFB9"/>
<dbReference type="InterPro" id="IPR029063">
    <property type="entry name" value="SAM-dependent_MTases_sf"/>
</dbReference>
<reference evidence="2 3" key="1">
    <citation type="submission" date="2016-10" db="EMBL/GenBank/DDBJ databases">
        <authorList>
            <person name="de Groot N.N."/>
        </authorList>
    </citation>
    <scope>NUCLEOTIDE SEQUENCE [LARGE SCALE GENOMIC DNA]</scope>
    <source>
        <strain evidence="2 3">DSM 43067</strain>
    </source>
</reference>
<accession>A0A1I5SFB9</accession>
<dbReference type="GO" id="GO:0032259">
    <property type="term" value="P:methylation"/>
    <property type="evidence" value="ECO:0007669"/>
    <property type="project" value="UniProtKB-KW"/>
</dbReference>
<dbReference type="PANTHER" id="PTHR42912">
    <property type="entry name" value="METHYLTRANSFERASE"/>
    <property type="match status" value="1"/>
</dbReference>
<dbReference type="InterPro" id="IPR050508">
    <property type="entry name" value="Methyltransf_Superfamily"/>
</dbReference>
<keyword evidence="2" id="KW-0489">Methyltransferase</keyword>
<feature type="domain" description="Methyltransferase type 12" evidence="1">
    <location>
        <begin position="118"/>
        <end position="222"/>
    </location>
</feature>
<dbReference type="InParanoid" id="A0A1I5SFB9"/>
<dbReference type="CDD" id="cd02440">
    <property type="entry name" value="AdoMet_MTases"/>
    <property type="match status" value="2"/>
</dbReference>
<organism evidence="2 3">
    <name type="scientific">Actinomadura madurae</name>
    <dbReference type="NCBI Taxonomy" id="1993"/>
    <lineage>
        <taxon>Bacteria</taxon>
        <taxon>Bacillati</taxon>
        <taxon>Actinomycetota</taxon>
        <taxon>Actinomycetes</taxon>
        <taxon>Streptosporangiales</taxon>
        <taxon>Thermomonosporaceae</taxon>
        <taxon>Actinomadura</taxon>
    </lineage>
</organism>
<keyword evidence="3" id="KW-1185">Reference proteome</keyword>
<dbReference type="EMBL" id="FOVH01000016">
    <property type="protein sequence ID" value="SFP69382.1"/>
    <property type="molecule type" value="Genomic_DNA"/>
</dbReference>
<protein>
    <submittedName>
        <fullName evidence="2">Methyltransferase domain-containing protein</fullName>
    </submittedName>
</protein>
<evidence type="ECO:0000259" key="1">
    <source>
        <dbReference type="Pfam" id="PF08242"/>
    </source>
</evidence>
<dbReference type="STRING" id="1993.SAMN04489713_116152"/>
<proteinExistence type="predicted"/>
<dbReference type="GO" id="GO:0008168">
    <property type="term" value="F:methyltransferase activity"/>
    <property type="evidence" value="ECO:0007669"/>
    <property type="project" value="UniProtKB-KW"/>
</dbReference>
<sequence length="820" mass="88300">MAVPADQHKDDLLRPLRAHPWIEDARFAPDGETVRIRPAASALAVRPALGGLVEEYLEHWGEVYDWTYTEAEGRRADDLDLSGWRASDTGRPLPAGHMREWVDHTVGLVLSVRPRWILELGCGTGLLTHRLRGHVSGYVGTDVAGTAVRKLSAGALPGTTFVRAAAHEARSPQVLAALEAGGFPDARPDCVLLNSVTQCFPGVAYLEAVLRDAVELVAAGGTVIVGDVRDARLLRDFCRWAERAQAPDADARELARRAAQRAARDPELLFDPPLIAGLAVRAAAETGRSLRMSVHPKTMRDETELTRYRFDAVLHVDASATPTPKAASWDDSAGDEAAALNVLLETEPVAVHGIPRTSLPAARLRELVGERAAVIADPADPARLGVVAPPEAAAVPVEEIAGRPGTAHDPFPSFGERRLGEIARAVLRRDTAVEIDRGDGRAGLPERAGRAAARAVDTDPAGLPVFLRRLDEVALRAMASTLRPVGLTVPEERLTADEIADGVHAAARHRWILRRWLHVLVAEGRVVRHDDGRYGALRPMTRREVAAAAEGVVAEGEESGYPAKTAGLMLTAMARLPELLRDELSMRTLLFGDDGTEAADGAYRENTVNRYLNGAVGEVLRWAGENNDHGGALRVLELGAGVGGTTADALAALAGTEIDYLFTDLSRYFLSLGRERFGGRDGVRFAIFDINRDAAVQGVAPGSFDVVLSANVLHNARHVGGMLAGLADLLAPGGLFVFVETTRELYSILTSMQFLMSAGPGEERLHPDDPRAAGDRIFLTGEEWSRELGNAGLRPWFTLPHDDHPLAEAGLRLFVARLAR</sequence>
<dbReference type="Gene3D" id="3.40.50.150">
    <property type="entry name" value="Vaccinia Virus protein VP39"/>
    <property type="match status" value="2"/>
</dbReference>
<evidence type="ECO:0000313" key="3">
    <source>
        <dbReference type="Proteomes" id="UP000183413"/>
    </source>
</evidence>
<dbReference type="eggNOG" id="COG2226">
    <property type="taxonomic scope" value="Bacteria"/>
</dbReference>